<comment type="caution">
    <text evidence="1">The sequence shown here is derived from an EMBL/GenBank/DDBJ whole genome shotgun (WGS) entry which is preliminary data.</text>
</comment>
<protein>
    <submittedName>
        <fullName evidence="1">Uncharacterized protein</fullName>
    </submittedName>
</protein>
<dbReference type="Proteomes" id="UP000629468">
    <property type="component" value="Unassembled WGS sequence"/>
</dbReference>
<dbReference type="AlphaFoldDB" id="A0A8H7F081"/>
<accession>A0A8H7F081</accession>
<proteinExistence type="predicted"/>
<gene>
    <name evidence="1" type="ORF">Agabi119p4_6804</name>
</gene>
<evidence type="ECO:0000313" key="2">
    <source>
        <dbReference type="Proteomes" id="UP000629468"/>
    </source>
</evidence>
<reference evidence="1 2" key="1">
    <citation type="journal article" name="Sci. Rep.">
        <title>Telomere-to-telomere assembled and centromere annotated genomes of the two main subspecies of the button mushroom Agaricus bisporus reveal especially polymorphic chromosome ends.</title>
        <authorList>
            <person name="Sonnenberg A.S.M."/>
            <person name="Sedaghat-Telgerd N."/>
            <person name="Lavrijssen B."/>
            <person name="Ohm R.A."/>
            <person name="Hendrickx P.M."/>
            <person name="Scholtmeijer K."/>
            <person name="Baars J.J.P."/>
            <person name="van Peer A."/>
        </authorList>
    </citation>
    <scope>NUCLEOTIDE SEQUENCE [LARGE SCALE GENOMIC DNA]</scope>
    <source>
        <strain evidence="1 2">H119_p4</strain>
    </source>
</reference>
<name>A0A8H7F081_AGABI</name>
<dbReference type="EMBL" id="JABXXO010000009">
    <property type="protein sequence ID" value="KAF7770830.1"/>
    <property type="molecule type" value="Genomic_DNA"/>
</dbReference>
<evidence type="ECO:0000313" key="1">
    <source>
        <dbReference type="EMBL" id="KAF7770830.1"/>
    </source>
</evidence>
<sequence>MKIFQEKRLFWAYIDFSFIQLDTILGRLSLCYWGTATGPHCSNHRSSLFQQPSDVSLAAQSPSPRLERLEVQRQPSSRRNTVLRNPWKYWWCLTIQQESLDPTSLPHSSEPARFFLFQTL</sequence>
<organism evidence="1 2">
    <name type="scientific">Agaricus bisporus var. burnettii</name>
    <dbReference type="NCBI Taxonomy" id="192524"/>
    <lineage>
        <taxon>Eukaryota</taxon>
        <taxon>Fungi</taxon>
        <taxon>Dikarya</taxon>
        <taxon>Basidiomycota</taxon>
        <taxon>Agaricomycotina</taxon>
        <taxon>Agaricomycetes</taxon>
        <taxon>Agaricomycetidae</taxon>
        <taxon>Agaricales</taxon>
        <taxon>Agaricineae</taxon>
        <taxon>Agaricaceae</taxon>
        <taxon>Agaricus</taxon>
    </lineage>
</organism>